<evidence type="ECO:0000313" key="2">
    <source>
        <dbReference type="Proteomes" id="UP000325440"/>
    </source>
</evidence>
<sequence>MAIDKVIEKIDVNDILGSNQKNDHRNSKTEYWCPEEVKMAWYNNKCKKAIRKRQKINEKR</sequence>
<keyword evidence="2" id="KW-1185">Reference proteome</keyword>
<reference evidence="1 2" key="1">
    <citation type="submission" date="2019-08" db="EMBL/GenBank/DDBJ databases">
        <authorList>
            <person name="Alioto T."/>
            <person name="Alioto T."/>
            <person name="Gomez Garrido J."/>
        </authorList>
    </citation>
    <scope>NUCLEOTIDE SEQUENCE [LARGE SCALE GENOMIC DNA]</scope>
</reference>
<gene>
    <name evidence="1" type="ORF">CINCED_3A004573</name>
</gene>
<dbReference type="EMBL" id="CABPRJ010001449">
    <property type="protein sequence ID" value="VVC37571.1"/>
    <property type="molecule type" value="Genomic_DNA"/>
</dbReference>
<name>A0A5E4N5D2_9HEMI</name>
<dbReference type="Proteomes" id="UP000325440">
    <property type="component" value="Unassembled WGS sequence"/>
</dbReference>
<proteinExistence type="predicted"/>
<protein>
    <submittedName>
        <fullName evidence="1">Uncharacterized protein</fullName>
    </submittedName>
</protein>
<organism evidence="1 2">
    <name type="scientific">Cinara cedri</name>
    <dbReference type="NCBI Taxonomy" id="506608"/>
    <lineage>
        <taxon>Eukaryota</taxon>
        <taxon>Metazoa</taxon>
        <taxon>Ecdysozoa</taxon>
        <taxon>Arthropoda</taxon>
        <taxon>Hexapoda</taxon>
        <taxon>Insecta</taxon>
        <taxon>Pterygota</taxon>
        <taxon>Neoptera</taxon>
        <taxon>Paraneoptera</taxon>
        <taxon>Hemiptera</taxon>
        <taxon>Sternorrhyncha</taxon>
        <taxon>Aphidomorpha</taxon>
        <taxon>Aphidoidea</taxon>
        <taxon>Aphididae</taxon>
        <taxon>Lachninae</taxon>
        <taxon>Cinara</taxon>
    </lineage>
</organism>
<dbReference type="AlphaFoldDB" id="A0A5E4N5D2"/>
<evidence type="ECO:0000313" key="1">
    <source>
        <dbReference type="EMBL" id="VVC37571.1"/>
    </source>
</evidence>
<accession>A0A5E4N5D2</accession>